<dbReference type="EMBL" id="FOIZ01000001">
    <property type="protein sequence ID" value="SEW10032.1"/>
    <property type="molecule type" value="Genomic_DNA"/>
</dbReference>
<proteinExistence type="predicted"/>
<dbReference type="Proteomes" id="UP000199167">
    <property type="component" value="Unassembled WGS sequence"/>
</dbReference>
<gene>
    <name evidence="1" type="ORF">SAMN04488515_1043</name>
</gene>
<evidence type="ECO:0000313" key="2">
    <source>
        <dbReference type="Proteomes" id="UP000199167"/>
    </source>
</evidence>
<dbReference type="AlphaFoldDB" id="A0A1I0P716"/>
<dbReference type="OrthoDB" id="7863594at2"/>
<reference evidence="1 2" key="1">
    <citation type="submission" date="2016-10" db="EMBL/GenBank/DDBJ databases">
        <authorList>
            <person name="de Groot N.N."/>
        </authorList>
    </citation>
    <scope>NUCLEOTIDE SEQUENCE [LARGE SCALE GENOMIC DNA]</scope>
    <source>
        <strain evidence="1 2">DSM 17925</strain>
    </source>
</reference>
<protein>
    <submittedName>
        <fullName evidence="1">Uncharacterized protein</fullName>
    </submittedName>
</protein>
<evidence type="ECO:0000313" key="1">
    <source>
        <dbReference type="EMBL" id="SEW10032.1"/>
    </source>
</evidence>
<dbReference type="RefSeq" id="WP_089991090.1">
    <property type="nucleotide sequence ID" value="NZ_FOIZ01000001.1"/>
</dbReference>
<dbReference type="STRING" id="364200.SAMN04488515_1043"/>
<name>A0A1I0P716_9RHOB</name>
<organism evidence="1 2">
    <name type="scientific">Cognatiyoonia koreensis</name>
    <dbReference type="NCBI Taxonomy" id="364200"/>
    <lineage>
        <taxon>Bacteria</taxon>
        <taxon>Pseudomonadati</taxon>
        <taxon>Pseudomonadota</taxon>
        <taxon>Alphaproteobacteria</taxon>
        <taxon>Rhodobacterales</taxon>
        <taxon>Paracoccaceae</taxon>
        <taxon>Cognatiyoonia</taxon>
    </lineage>
</organism>
<keyword evidence="2" id="KW-1185">Reference proteome</keyword>
<sequence length="65" mass="7345">MSDAKSGRCHFEYPFRDGSMFNCINLTGPDIKELKRSREGNSTANLEGMTIDGDIVTEMLSKWEN</sequence>
<accession>A0A1I0P716</accession>